<evidence type="ECO:0000256" key="6">
    <source>
        <dbReference type="SAM" id="MobiDB-lite"/>
    </source>
</evidence>
<reference evidence="8 9" key="1">
    <citation type="submission" date="2019-03" db="EMBL/GenBank/DDBJ databases">
        <title>Draft genome sequences of novel Actinobacteria.</title>
        <authorList>
            <person name="Sahin N."/>
            <person name="Ay H."/>
            <person name="Saygin H."/>
        </authorList>
    </citation>
    <scope>NUCLEOTIDE SEQUENCE [LARGE SCALE GENOMIC DNA]</scope>
    <source>
        <strain evidence="8 9">DSM 41900</strain>
    </source>
</reference>
<dbReference type="Gene3D" id="1.10.510.10">
    <property type="entry name" value="Transferase(Phosphotransferase) domain 1"/>
    <property type="match status" value="1"/>
</dbReference>
<keyword evidence="4 5" id="KW-0067">ATP-binding</keyword>
<dbReference type="AlphaFoldDB" id="A0A4R4TIL7"/>
<keyword evidence="2 5" id="KW-0547">Nucleotide-binding</keyword>
<feature type="region of interest" description="Disordered" evidence="6">
    <location>
        <begin position="384"/>
        <end position="428"/>
    </location>
</feature>
<dbReference type="PROSITE" id="PS00107">
    <property type="entry name" value="PROTEIN_KINASE_ATP"/>
    <property type="match status" value="1"/>
</dbReference>
<organism evidence="8 9">
    <name type="scientific">Streptomyces hainanensis</name>
    <dbReference type="NCBI Taxonomy" id="402648"/>
    <lineage>
        <taxon>Bacteria</taxon>
        <taxon>Bacillati</taxon>
        <taxon>Actinomycetota</taxon>
        <taxon>Actinomycetes</taxon>
        <taxon>Kitasatosporales</taxon>
        <taxon>Streptomycetaceae</taxon>
        <taxon>Streptomyces</taxon>
    </lineage>
</organism>
<dbReference type="PROSITE" id="PS00108">
    <property type="entry name" value="PROTEIN_KINASE_ST"/>
    <property type="match status" value="1"/>
</dbReference>
<gene>
    <name evidence="8" type="ORF">E1283_13515</name>
</gene>
<dbReference type="EMBL" id="SMKI01000119">
    <property type="protein sequence ID" value="TDC75112.1"/>
    <property type="molecule type" value="Genomic_DNA"/>
</dbReference>
<keyword evidence="8" id="KW-0723">Serine/threonine-protein kinase</keyword>
<dbReference type="InterPro" id="IPR011009">
    <property type="entry name" value="Kinase-like_dom_sf"/>
</dbReference>
<evidence type="ECO:0000256" key="5">
    <source>
        <dbReference type="PROSITE-ProRule" id="PRU10141"/>
    </source>
</evidence>
<dbReference type="Proteomes" id="UP000295345">
    <property type="component" value="Unassembled WGS sequence"/>
</dbReference>
<dbReference type="PANTHER" id="PTHR43289">
    <property type="entry name" value="MITOGEN-ACTIVATED PROTEIN KINASE KINASE KINASE 20-RELATED"/>
    <property type="match status" value="1"/>
</dbReference>
<feature type="region of interest" description="Disordered" evidence="6">
    <location>
        <begin position="1"/>
        <end position="24"/>
    </location>
</feature>
<feature type="binding site" evidence="5">
    <location>
        <position position="62"/>
    </location>
    <ligand>
        <name>ATP</name>
        <dbReference type="ChEBI" id="CHEBI:30616"/>
    </ligand>
</feature>
<dbReference type="OrthoDB" id="9762169at2"/>
<keyword evidence="1" id="KW-0808">Transferase</keyword>
<dbReference type="PANTHER" id="PTHR43289:SF34">
    <property type="entry name" value="SERINE_THREONINE-PROTEIN KINASE YBDM-RELATED"/>
    <property type="match status" value="1"/>
</dbReference>
<dbReference type="GO" id="GO:0005524">
    <property type="term" value="F:ATP binding"/>
    <property type="evidence" value="ECO:0007669"/>
    <property type="project" value="UniProtKB-UniRule"/>
</dbReference>
<keyword evidence="3 8" id="KW-0418">Kinase</keyword>
<evidence type="ECO:0000256" key="1">
    <source>
        <dbReference type="ARBA" id="ARBA00022679"/>
    </source>
</evidence>
<accession>A0A4R4TIL7</accession>
<feature type="region of interest" description="Disordered" evidence="6">
    <location>
        <begin position="315"/>
        <end position="355"/>
    </location>
</feature>
<dbReference type="SMART" id="SM00220">
    <property type="entry name" value="S_TKc"/>
    <property type="match status" value="1"/>
</dbReference>
<dbReference type="SUPFAM" id="SSF56112">
    <property type="entry name" value="Protein kinase-like (PK-like)"/>
    <property type="match status" value="1"/>
</dbReference>
<dbReference type="InterPro" id="IPR008271">
    <property type="entry name" value="Ser/Thr_kinase_AS"/>
</dbReference>
<keyword evidence="9" id="KW-1185">Reference proteome</keyword>
<dbReference type="Pfam" id="PF00069">
    <property type="entry name" value="Pkinase"/>
    <property type="match status" value="1"/>
</dbReference>
<protein>
    <submittedName>
        <fullName evidence="8">Serine/threonine protein kinase</fullName>
    </submittedName>
</protein>
<evidence type="ECO:0000256" key="4">
    <source>
        <dbReference type="ARBA" id="ARBA00022840"/>
    </source>
</evidence>
<feature type="compositionally biased region" description="Gly residues" evidence="6">
    <location>
        <begin position="1"/>
        <end position="10"/>
    </location>
</feature>
<dbReference type="Gene3D" id="3.30.200.20">
    <property type="entry name" value="Phosphorylase Kinase, domain 1"/>
    <property type="match status" value="1"/>
</dbReference>
<feature type="domain" description="Protein kinase" evidence="7">
    <location>
        <begin position="34"/>
        <end position="299"/>
    </location>
</feature>
<feature type="compositionally biased region" description="Low complexity" evidence="6">
    <location>
        <begin position="337"/>
        <end position="346"/>
    </location>
</feature>
<dbReference type="InterPro" id="IPR000719">
    <property type="entry name" value="Prot_kinase_dom"/>
</dbReference>
<feature type="compositionally biased region" description="Basic and acidic residues" evidence="6">
    <location>
        <begin position="11"/>
        <end position="24"/>
    </location>
</feature>
<dbReference type="CDD" id="cd14014">
    <property type="entry name" value="STKc_PknB_like"/>
    <property type="match status" value="1"/>
</dbReference>
<dbReference type="RefSeq" id="WP_132818255.1">
    <property type="nucleotide sequence ID" value="NZ_SMKI01000119.1"/>
</dbReference>
<evidence type="ECO:0000313" key="9">
    <source>
        <dbReference type="Proteomes" id="UP000295345"/>
    </source>
</evidence>
<evidence type="ECO:0000259" key="7">
    <source>
        <dbReference type="PROSITE" id="PS50011"/>
    </source>
</evidence>
<dbReference type="PROSITE" id="PS50011">
    <property type="entry name" value="PROTEIN_KINASE_DOM"/>
    <property type="match status" value="1"/>
</dbReference>
<evidence type="ECO:0000256" key="2">
    <source>
        <dbReference type="ARBA" id="ARBA00022741"/>
    </source>
</evidence>
<name>A0A4R4TIL7_9ACTN</name>
<dbReference type="GO" id="GO:0004674">
    <property type="term" value="F:protein serine/threonine kinase activity"/>
    <property type="evidence" value="ECO:0007669"/>
    <property type="project" value="UniProtKB-KW"/>
</dbReference>
<dbReference type="InterPro" id="IPR017441">
    <property type="entry name" value="Protein_kinase_ATP_BS"/>
</dbReference>
<comment type="caution">
    <text evidence="8">The sequence shown here is derived from an EMBL/GenBank/DDBJ whole genome shotgun (WGS) entry which is preliminary data.</text>
</comment>
<proteinExistence type="predicted"/>
<evidence type="ECO:0000256" key="3">
    <source>
        <dbReference type="ARBA" id="ARBA00022777"/>
    </source>
</evidence>
<sequence>MTGAAGQDGSGGRRSDATRFRELGDTDPRQVGRYRIQSRLGSGGMGSVYLSFTPGGQPVALKVVRAEFADDPEFRRRFAHEVAAAHRVQGVYTVPVLDFDTEGAAPWLATAYVPGLSLGDVIRDHGPLPVETVLLLAAGVAEALQSIHAAGIVHRDLKPGNVLLSGDGPKVIDFGIAQAADGTALTGTDVRVGTPAFMAPEQIMGTPAVSAATDVFALGVLIHFAATGGHPFGMGSAHSLMYRIVQEAPDVSGAPAALRGLIGACLAKDPAARPSPGQVIESCRQLSPGQALARHDGWLPAPAEAEVTRLRQAGPPMAGRTPTAVSVPPTPPPPTTRPAITQPAITQPIATPSAPGGRRRLALLLTATAVAATLVGAVLGARLLGGDSGDGSDGRSDTASDGETGAPDTETSPGNSMPERQEEDPQTVEEPVLDGRYEVVQSDVALPIRAPAYREDTNGTTFGHCYGANLTLVGFDTLTVETSLQYGNSGHITDYAQSALQYMFCDDEQVTQDGISFTSDLFVGTTEDRAIGAEGCYEAAHSSPLPNPVSPEDIVGDTVLRENMGICVETRDGAVVLLWIDSVEPDPTRRDMRSYITTATQWLPAE</sequence>
<evidence type="ECO:0000313" key="8">
    <source>
        <dbReference type="EMBL" id="TDC75112.1"/>
    </source>
</evidence>